<protein>
    <submittedName>
        <fullName evidence="7">TetR/AcrR family transcriptional regulator</fullName>
    </submittedName>
</protein>
<dbReference type="SUPFAM" id="SSF46689">
    <property type="entry name" value="Homeodomain-like"/>
    <property type="match status" value="1"/>
</dbReference>
<feature type="domain" description="HTH tetR-type" evidence="6">
    <location>
        <begin position="44"/>
        <end position="104"/>
    </location>
</feature>
<keyword evidence="4" id="KW-0804">Transcription</keyword>
<dbReference type="PRINTS" id="PR00455">
    <property type="entry name" value="HTHTETR"/>
</dbReference>
<proteinExistence type="predicted"/>
<dbReference type="PANTHER" id="PTHR30055">
    <property type="entry name" value="HTH-TYPE TRANSCRIPTIONAL REGULATOR RUTR"/>
    <property type="match status" value="1"/>
</dbReference>
<keyword evidence="2" id="KW-0805">Transcription regulation</keyword>
<gene>
    <name evidence="7" type="ORF">E1288_28765</name>
</gene>
<evidence type="ECO:0000256" key="1">
    <source>
        <dbReference type="ARBA" id="ARBA00022491"/>
    </source>
</evidence>
<dbReference type="PANTHER" id="PTHR30055:SF175">
    <property type="entry name" value="HTH-TYPE TRANSCRIPTIONAL REPRESSOR KSTR2"/>
    <property type="match status" value="1"/>
</dbReference>
<evidence type="ECO:0000256" key="3">
    <source>
        <dbReference type="ARBA" id="ARBA00023125"/>
    </source>
</evidence>
<dbReference type="InterPro" id="IPR050109">
    <property type="entry name" value="HTH-type_TetR-like_transc_reg"/>
</dbReference>
<sequence>MAVDFLRNRPPPAVRSGEFCEDGVVASTKRLTARSRAARDSGGSGRRAELLAIAGELFAIRGFLATTVRDIADAAGILSGSLYHHFDSKESMVDEILREFLDAQRETNEQVLREASDPRAAIIELIRRSFGAMRQYRAAIAIFQNESKYLGGFERFGYLQQAAEDFERVWTRVLQDGRSAGVFREDLDPKVTYRFIRDMVWTAVHWYDPSGTLTADGIADQYIKILCGGIVLRE</sequence>
<dbReference type="InterPro" id="IPR041490">
    <property type="entry name" value="KstR2_TetR_C"/>
</dbReference>
<keyword evidence="1" id="KW-0678">Repressor</keyword>
<evidence type="ECO:0000256" key="5">
    <source>
        <dbReference type="PROSITE-ProRule" id="PRU00335"/>
    </source>
</evidence>
<accession>A0A4R4YDG2</accession>
<dbReference type="OrthoDB" id="9814200at2"/>
<dbReference type="Gene3D" id="1.10.10.60">
    <property type="entry name" value="Homeodomain-like"/>
    <property type="match status" value="1"/>
</dbReference>
<evidence type="ECO:0000313" key="7">
    <source>
        <dbReference type="EMBL" id="TDD42715.1"/>
    </source>
</evidence>
<evidence type="ECO:0000313" key="8">
    <source>
        <dbReference type="Proteomes" id="UP000294947"/>
    </source>
</evidence>
<dbReference type="EMBL" id="SMKW01000045">
    <property type="protein sequence ID" value="TDD42715.1"/>
    <property type="molecule type" value="Genomic_DNA"/>
</dbReference>
<comment type="caution">
    <text evidence="7">The sequence shown here is derived from an EMBL/GenBank/DDBJ whole genome shotgun (WGS) entry which is preliminary data.</text>
</comment>
<reference evidence="7 8" key="1">
    <citation type="submission" date="2019-03" db="EMBL/GenBank/DDBJ databases">
        <title>Draft genome sequences of novel Actinobacteria.</title>
        <authorList>
            <person name="Sahin N."/>
            <person name="Ay H."/>
            <person name="Saygin H."/>
        </authorList>
    </citation>
    <scope>NUCLEOTIDE SEQUENCE [LARGE SCALE GENOMIC DNA]</scope>
    <source>
        <strain evidence="7 8">7K502</strain>
    </source>
</reference>
<dbReference type="InterPro" id="IPR009057">
    <property type="entry name" value="Homeodomain-like_sf"/>
</dbReference>
<evidence type="ECO:0000259" key="6">
    <source>
        <dbReference type="PROSITE" id="PS50977"/>
    </source>
</evidence>
<evidence type="ECO:0000256" key="2">
    <source>
        <dbReference type="ARBA" id="ARBA00023015"/>
    </source>
</evidence>
<dbReference type="Pfam" id="PF00440">
    <property type="entry name" value="TetR_N"/>
    <property type="match status" value="1"/>
</dbReference>
<dbReference type="InterPro" id="IPR036271">
    <property type="entry name" value="Tet_transcr_reg_TetR-rel_C_sf"/>
</dbReference>
<dbReference type="PROSITE" id="PS50977">
    <property type="entry name" value="HTH_TETR_2"/>
    <property type="match status" value="1"/>
</dbReference>
<dbReference type="AlphaFoldDB" id="A0A4R4YDG2"/>
<dbReference type="Pfam" id="PF17932">
    <property type="entry name" value="TetR_C_24"/>
    <property type="match status" value="1"/>
</dbReference>
<evidence type="ECO:0000256" key="4">
    <source>
        <dbReference type="ARBA" id="ARBA00023163"/>
    </source>
</evidence>
<dbReference type="Proteomes" id="UP000294947">
    <property type="component" value="Unassembled WGS sequence"/>
</dbReference>
<feature type="DNA-binding region" description="H-T-H motif" evidence="5">
    <location>
        <begin position="67"/>
        <end position="86"/>
    </location>
</feature>
<keyword evidence="3 5" id="KW-0238">DNA-binding</keyword>
<dbReference type="InterPro" id="IPR001647">
    <property type="entry name" value="HTH_TetR"/>
</dbReference>
<dbReference type="GO" id="GO:0000976">
    <property type="term" value="F:transcription cis-regulatory region binding"/>
    <property type="evidence" value="ECO:0007669"/>
    <property type="project" value="TreeGrafter"/>
</dbReference>
<dbReference type="SUPFAM" id="SSF48498">
    <property type="entry name" value="Tetracyclin repressor-like, C-terminal domain"/>
    <property type="match status" value="1"/>
</dbReference>
<keyword evidence="8" id="KW-1185">Reference proteome</keyword>
<organism evidence="7 8">
    <name type="scientific">Saccharopolyspora elongata</name>
    <dbReference type="NCBI Taxonomy" id="2530387"/>
    <lineage>
        <taxon>Bacteria</taxon>
        <taxon>Bacillati</taxon>
        <taxon>Actinomycetota</taxon>
        <taxon>Actinomycetes</taxon>
        <taxon>Pseudonocardiales</taxon>
        <taxon>Pseudonocardiaceae</taxon>
        <taxon>Saccharopolyspora</taxon>
    </lineage>
</organism>
<dbReference type="Gene3D" id="1.10.357.10">
    <property type="entry name" value="Tetracycline Repressor, domain 2"/>
    <property type="match status" value="1"/>
</dbReference>
<dbReference type="GO" id="GO:0003700">
    <property type="term" value="F:DNA-binding transcription factor activity"/>
    <property type="evidence" value="ECO:0007669"/>
    <property type="project" value="TreeGrafter"/>
</dbReference>
<name>A0A4R4YDG2_9PSEU</name>